<keyword evidence="1" id="KW-0812">Transmembrane</keyword>
<dbReference type="Proteomes" id="UP000026961">
    <property type="component" value="Chromosome 3"/>
</dbReference>
<organism evidence="2">
    <name type="scientific">Oryza glumipatula</name>
    <dbReference type="NCBI Taxonomy" id="40148"/>
    <lineage>
        <taxon>Eukaryota</taxon>
        <taxon>Viridiplantae</taxon>
        <taxon>Streptophyta</taxon>
        <taxon>Embryophyta</taxon>
        <taxon>Tracheophyta</taxon>
        <taxon>Spermatophyta</taxon>
        <taxon>Magnoliopsida</taxon>
        <taxon>Liliopsida</taxon>
        <taxon>Poales</taxon>
        <taxon>Poaceae</taxon>
        <taxon>BOP clade</taxon>
        <taxon>Oryzoideae</taxon>
        <taxon>Oryzeae</taxon>
        <taxon>Oryzinae</taxon>
        <taxon>Oryza</taxon>
    </lineage>
</organism>
<accession>A0A0D9Z4L1</accession>
<keyword evidence="3" id="KW-1185">Reference proteome</keyword>
<feature type="transmembrane region" description="Helical" evidence="1">
    <location>
        <begin position="34"/>
        <end position="54"/>
    </location>
</feature>
<evidence type="ECO:0000313" key="2">
    <source>
        <dbReference type="EnsemblPlants" id="OGLUM03G10230.1"/>
    </source>
</evidence>
<protein>
    <submittedName>
        <fullName evidence="2">Uncharacterized protein</fullName>
    </submittedName>
</protein>
<proteinExistence type="predicted"/>
<reference evidence="2" key="1">
    <citation type="submission" date="2015-04" db="UniProtKB">
        <authorList>
            <consortium name="EnsemblPlants"/>
        </authorList>
    </citation>
    <scope>IDENTIFICATION</scope>
</reference>
<dbReference type="HOGENOM" id="CLU_2779959_0_0_1"/>
<reference evidence="2" key="2">
    <citation type="submission" date="2018-05" db="EMBL/GenBank/DDBJ databases">
        <title>OgluRS3 (Oryza glumaepatula Reference Sequence Version 3).</title>
        <authorList>
            <person name="Zhang J."/>
            <person name="Kudrna D."/>
            <person name="Lee S."/>
            <person name="Talag J."/>
            <person name="Welchert J."/>
            <person name="Wing R.A."/>
        </authorList>
    </citation>
    <scope>NUCLEOTIDE SEQUENCE [LARGE SCALE GENOMIC DNA]</scope>
</reference>
<keyword evidence="1" id="KW-0472">Membrane</keyword>
<evidence type="ECO:0000256" key="1">
    <source>
        <dbReference type="SAM" id="Phobius"/>
    </source>
</evidence>
<sequence length="69" mass="7951">MSDLMARYYSTLGEEWNLIMHGSSLPFIQPYQSVLLFMWSYVSVICMLLVIVWGGKRKEAAHLSGEKTH</sequence>
<dbReference type="AlphaFoldDB" id="A0A0D9Z4L1"/>
<evidence type="ECO:0000313" key="3">
    <source>
        <dbReference type="Proteomes" id="UP000026961"/>
    </source>
</evidence>
<dbReference type="Gramene" id="OGLUM03G10230.1">
    <property type="protein sequence ID" value="OGLUM03G10230.1"/>
    <property type="gene ID" value="OGLUM03G10230"/>
</dbReference>
<keyword evidence="1" id="KW-1133">Transmembrane helix</keyword>
<name>A0A0D9Z4L1_9ORYZ</name>
<dbReference type="EnsemblPlants" id="OGLUM03G10230.1">
    <property type="protein sequence ID" value="OGLUM03G10230.1"/>
    <property type="gene ID" value="OGLUM03G10230"/>
</dbReference>